<feature type="region of interest" description="Disordered" evidence="3">
    <location>
        <begin position="309"/>
        <end position="335"/>
    </location>
</feature>
<dbReference type="GO" id="GO:0060090">
    <property type="term" value="F:molecular adaptor activity"/>
    <property type="evidence" value="ECO:0007669"/>
    <property type="project" value="TreeGrafter"/>
</dbReference>
<name>A0A1X2GSC4_9FUNG</name>
<dbReference type="GO" id="GO:0000045">
    <property type="term" value="P:autophagosome assembly"/>
    <property type="evidence" value="ECO:0007669"/>
    <property type="project" value="UniProtKB-UniRule"/>
</dbReference>
<feature type="domain" description="Autophagy protein ATG17-like" evidence="4">
    <location>
        <begin position="80"/>
        <end position="484"/>
    </location>
</feature>
<dbReference type="GO" id="GO:0061709">
    <property type="term" value="P:reticulophagy"/>
    <property type="evidence" value="ECO:0007669"/>
    <property type="project" value="TreeGrafter"/>
</dbReference>
<evidence type="ECO:0000313" key="6">
    <source>
        <dbReference type="Proteomes" id="UP000242146"/>
    </source>
</evidence>
<dbReference type="GO" id="GO:0015031">
    <property type="term" value="P:protein transport"/>
    <property type="evidence" value="ECO:0007669"/>
    <property type="project" value="UniProtKB-KW"/>
</dbReference>
<dbReference type="GO" id="GO:0034517">
    <property type="term" value="P:ribophagy"/>
    <property type="evidence" value="ECO:0007669"/>
    <property type="project" value="TreeGrafter"/>
</dbReference>
<comment type="subcellular location">
    <subcellularLocation>
        <location evidence="2">Preautophagosomal structure membrane</location>
        <topology evidence="2">Peripheral membrane protein</topology>
    </subcellularLocation>
    <subcellularLocation>
        <location evidence="2">Vacuole membrane</location>
        <topology evidence="2">Peripheral membrane protein</topology>
    </subcellularLocation>
    <text evidence="2">During pexophagy, accumulates in the vacuolar membrane region, where the peroxisomes contact the vacuole.</text>
</comment>
<keyword evidence="1 2" id="KW-0072">Autophagy</keyword>
<dbReference type="GO" id="GO:0000422">
    <property type="term" value="P:autophagy of mitochondrion"/>
    <property type="evidence" value="ECO:0007669"/>
    <property type="project" value="TreeGrafter"/>
</dbReference>
<dbReference type="InterPro" id="IPR045326">
    <property type="entry name" value="ATG17-like_dom"/>
</dbReference>
<keyword evidence="2" id="KW-0926">Vacuole</keyword>
<comment type="function">
    <text evidence="2">Involved in cytoplasm to vacuole transport (Cvt), pexophagy, mitophagy and nucleophagy. Recruits mitochondria for their selective degradation via autophagy (mitophagy) during starvation. Works as scaffold proteins that recruit ATG proteins to the pre-autophagosome (PAS), the site of vesicle/autophagosome formation. Required for the Cvt vesicles completion.</text>
</comment>
<dbReference type="OrthoDB" id="447953at2759"/>
<sequence>MTSFGQQVKQDQLQDIQRATGNDEYIIICYDRHYLGASQEEISTLLDMDIPSIQPELIPFDPSQQLKSLSRNDSVNNVTQRAELFLDLFAGFNAHSQELMDVIAHHAQLARTMVEEQKAQRMALNVAFENLDMHYLLTQQNFEAFQESADREHDKQITLLKNIDTDANILRTIRIHPELAHFGTSSNTKNRLCLIDFVDMEQLDRSREDASKICQLIEATMQQLRPVVSELKMHQQDLQRQIDDEHDLQSLDTKLVDILETKNKAQFIRDKIKRDIIRIHQRMSPWLHTPLSSFLADLSLDDVSRVSRIDSPSMDTPLTSTRTHPGRQPSFSSTSMGNPKEIFEAIYRLAVIHAEEYLSKLADYETTVRQALLHLVTVKRQSIHSFLKSMNVISHLQSDIMHSQQVLNASKKELAEFQAKHETSQLEATRHILFGYGALLIEIVRRKEFSRILKENAHAITDVLGDFKEKEDHRREYFRHDISNALPFKIPVLNKAAPQCEISASSVEESIPQIAHEDIIGNSQGNWFQITLTACFCAF</sequence>
<protein>
    <recommendedName>
        <fullName evidence="2">Autophagy-related protein 11</fullName>
    </recommendedName>
</protein>
<comment type="subunit">
    <text evidence="2">Homodimer.</text>
</comment>
<dbReference type="Pfam" id="PF04108">
    <property type="entry name" value="ATG17_like"/>
    <property type="match status" value="1"/>
</dbReference>
<dbReference type="STRING" id="101127.A0A1X2GSC4"/>
<dbReference type="EMBL" id="MCGT01000004">
    <property type="protein sequence ID" value="ORX60355.1"/>
    <property type="molecule type" value="Genomic_DNA"/>
</dbReference>
<dbReference type="GO" id="GO:1990316">
    <property type="term" value="C:Atg1/ULK1 kinase complex"/>
    <property type="evidence" value="ECO:0007669"/>
    <property type="project" value="TreeGrafter"/>
</dbReference>
<comment type="caution">
    <text evidence="5">The sequence shown here is derived from an EMBL/GenBank/DDBJ whole genome shotgun (WGS) entry which is preliminary data.</text>
</comment>
<dbReference type="GO" id="GO:1903599">
    <property type="term" value="P:positive regulation of autophagy of mitochondrion"/>
    <property type="evidence" value="ECO:0007669"/>
    <property type="project" value="UniProtKB-UniRule"/>
</dbReference>
<evidence type="ECO:0000259" key="4">
    <source>
        <dbReference type="Pfam" id="PF04108"/>
    </source>
</evidence>
<evidence type="ECO:0000256" key="3">
    <source>
        <dbReference type="SAM" id="MobiDB-lite"/>
    </source>
</evidence>
<accession>A0A1X2GSC4</accession>
<dbReference type="AlphaFoldDB" id="A0A1X2GSC4"/>
<dbReference type="GO" id="GO:0019901">
    <property type="term" value="F:protein kinase binding"/>
    <property type="evidence" value="ECO:0007669"/>
    <property type="project" value="TreeGrafter"/>
</dbReference>
<keyword evidence="6" id="KW-1185">Reference proteome</keyword>
<evidence type="ECO:0000256" key="1">
    <source>
        <dbReference type="ARBA" id="ARBA00023006"/>
    </source>
</evidence>
<dbReference type="PANTHER" id="PTHR13222:SF1">
    <property type="entry name" value="RB1-INDUCIBLE COILED-COIL PROTEIN 1"/>
    <property type="match status" value="1"/>
</dbReference>
<dbReference type="Proteomes" id="UP000242146">
    <property type="component" value="Unassembled WGS sequence"/>
</dbReference>
<gene>
    <name evidence="5" type="ORF">DM01DRAFT_1361500</name>
</gene>
<keyword evidence="2" id="KW-0653">Protein transport</keyword>
<proteinExistence type="inferred from homology"/>
<dbReference type="GO" id="GO:0034727">
    <property type="term" value="P:piecemeal microautophagy of the nucleus"/>
    <property type="evidence" value="ECO:0007669"/>
    <property type="project" value="TreeGrafter"/>
</dbReference>
<dbReference type="InterPro" id="IPR040040">
    <property type="entry name" value="ATG11"/>
</dbReference>
<feature type="compositionally biased region" description="Polar residues" evidence="3">
    <location>
        <begin position="313"/>
        <end position="335"/>
    </location>
</feature>
<dbReference type="GO" id="GO:0034045">
    <property type="term" value="C:phagophore assembly site membrane"/>
    <property type="evidence" value="ECO:0007669"/>
    <property type="project" value="UniProtKB-SubCell"/>
</dbReference>
<keyword evidence="2" id="KW-0813">Transport</keyword>
<evidence type="ECO:0000256" key="2">
    <source>
        <dbReference type="RuleBase" id="RU367075"/>
    </source>
</evidence>
<dbReference type="PANTHER" id="PTHR13222">
    <property type="entry name" value="RB1-INDUCIBLE COILED-COIL"/>
    <property type="match status" value="1"/>
</dbReference>
<reference evidence="5 6" key="1">
    <citation type="submission" date="2016-07" db="EMBL/GenBank/DDBJ databases">
        <title>Pervasive Adenine N6-methylation of Active Genes in Fungi.</title>
        <authorList>
            <consortium name="DOE Joint Genome Institute"/>
            <person name="Mondo S.J."/>
            <person name="Dannebaum R.O."/>
            <person name="Kuo R.C."/>
            <person name="Labutti K."/>
            <person name="Haridas S."/>
            <person name="Kuo A."/>
            <person name="Salamov A."/>
            <person name="Ahrendt S.R."/>
            <person name="Lipzen A."/>
            <person name="Sullivan W."/>
            <person name="Andreopoulos W.B."/>
            <person name="Clum A."/>
            <person name="Lindquist E."/>
            <person name="Daum C."/>
            <person name="Ramamoorthy G.K."/>
            <person name="Gryganskyi A."/>
            <person name="Culley D."/>
            <person name="Magnuson J.K."/>
            <person name="James T.Y."/>
            <person name="O'Malley M.A."/>
            <person name="Stajich J.E."/>
            <person name="Spatafora J.W."/>
            <person name="Visel A."/>
            <person name="Grigoriev I.V."/>
        </authorList>
    </citation>
    <scope>NUCLEOTIDE SEQUENCE [LARGE SCALE GENOMIC DNA]</scope>
    <source>
        <strain evidence="5 6">NRRL 3301</strain>
    </source>
</reference>
<keyword evidence="2" id="KW-0472">Membrane</keyword>
<dbReference type="GO" id="GO:0005774">
    <property type="term" value="C:vacuolar membrane"/>
    <property type="evidence" value="ECO:0007669"/>
    <property type="project" value="UniProtKB-SubCell"/>
</dbReference>
<evidence type="ECO:0000313" key="5">
    <source>
        <dbReference type="EMBL" id="ORX60355.1"/>
    </source>
</evidence>
<organism evidence="5 6">
    <name type="scientific">Hesseltinella vesiculosa</name>
    <dbReference type="NCBI Taxonomy" id="101127"/>
    <lineage>
        <taxon>Eukaryota</taxon>
        <taxon>Fungi</taxon>
        <taxon>Fungi incertae sedis</taxon>
        <taxon>Mucoromycota</taxon>
        <taxon>Mucoromycotina</taxon>
        <taxon>Mucoromycetes</taxon>
        <taxon>Mucorales</taxon>
        <taxon>Cunninghamellaceae</taxon>
        <taxon>Hesseltinella</taxon>
    </lineage>
</organism>
<comment type="similarity">
    <text evidence="2">Belongs to the ATG11 family.</text>
</comment>